<dbReference type="GO" id="GO:0008270">
    <property type="term" value="F:zinc ion binding"/>
    <property type="evidence" value="ECO:0007669"/>
    <property type="project" value="UniProtKB-KW"/>
</dbReference>
<dbReference type="PROSITE" id="PS01359">
    <property type="entry name" value="ZF_PHD_1"/>
    <property type="match status" value="1"/>
</dbReference>
<keyword evidence="3" id="KW-0677">Repeat</keyword>
<feature type="compositionally biased region" description="Basic and acidic residues" evidence="10">
    <location>
        <begin position="1060"/>
        <end position="1069"/>
    </location>
</feature>
<evidence type="ECO:0000259" key="11">
    <source>
        <dbReference type="PROSITE" id="PS50016"/>
    </source>
</evidence>
<dbReference type="InterPro" id="IPR001965">
    <property type="entry name" value="Znf_PHD"/>
</dbReference>
<feature type="compositionally biased region" description="Polar residues" evidence="10">
    <location>
        <begin position="1182"/>
        <end position="1191"/>
    </location>
</feature>
<name>A0A1D1V110_RAMVA</name>
<reference evidence="12 13" key="1">
    <citation type="journal article" date="2016" name="Nat. Commun.">
        <title>Extremotolerant tardigrade genome and improved radiotolerance of human cultured cells by tardigrade-unique protein.</title>
        <authorList>
            <person name="Hashimoto T."/>
            <person name="Horikawa D.D."/>
            <person name="Saito Y."/>
            <person name="Kuwahara H."/>
            <person name="Kozuka-Hata H."/>
            <person name="Shin-I T."/>
            <person name="Minakuchi Y."/>
            <person name="Ohishi K."/>
            <person name="Motoyama A."/>
            <person name="Aizu T."/>
            <person name="Enomoto A."/>
            <person name="Kondo K."/>
            <person name="Tanaka S."/>
            <person name="Hara Y."/>
            <person name="Koshikawa S."/>
            <person name="Sagara H."/>
            <person name="Miura T."/>
            <person name="Yokobori S."/>
            <person name="Miyagawa K."/>
            <person name="Suzuki Y."/>
            <person name="Kubo T."/>
            <person name="Oyama M."/>
            <person name="Kohara Y."/>
            <person name="Fujiyama A."/>
            <person name="Arakawa K."/>
            <person name="Katayama T."/>
            <person name="Toyoda A."/>
            <person name="Kunieda T."/>
        </authorList>
    </citation>
    <scope>NUCLEOTIDE SEQUENCE [LARGE SCALE GENOMIC DNA]</scope>
    <source>
        <strain evidence="12 13">YOKOZUNA-1</strain>
    </source>
</reference>
<evidence type="ECO:0000256" key="1">
    <source>
        <dbReference type="ARBA" id="ARBA00004123"/>
    </source>
</evidence>
<evidence type="ECO:0000256" key="7">
    <source>
        <dbReference type="ARBA" id="ARBA00023163"/>
    </source>
</evidence>
<evidence type="ECO:0000313" key="12">
    <source>
        <dbReference type="EMBL" id="GAU95526.1"/>
    </source>
</evidence>
<feature type="region of interest" description="Disordered" evidence="10">
    <location>
        <begin position="458"/>
        <end position="488"/>
    </location>
</feature>
<evidence type="ECO:0000256" key="9">
    <source>
        <dbReference type="PROSITE-ProRule" id="PRU00146"/>
    </source>
</evidence>
<dbReference type="Proteomes" id="UP000186922">
    <property type="component" value="Unassembled WGS sequence"/>
</dbReference>
<dbReference type="Gene3D" id="3.30.40.10">
    <property type="entry name" value="Zinc/RING finger domain, C3HC4 (zinc finger)"/>
    <property type="match status" value="1"/>
</dbReference>
<dbReference type="PANTHER" id="PTHR45888:SF4">
    <property type="entry name" value="PHD FINGER PROTEIN 10"/>
    <property type="match status" value="1"/>
</dbReference>
<evidence type="ECO:0000256" key="8">
    <source>
        <dbReference type="ARBA" id="ARBA00023242"/>
    </source>
</evidence>
<dbReference type="SMART" id="SM00249">
    <property type="entry name" value="PHD"/>
    <property type="match status" value="4"/>
</dbReference>
<dbReference type="EMBL" id="BDGG01000003">
    <property type="protein sequence ID" value="GAU95526.1"/>
    <property type="molecule type" value="Genomic_DNA"/>
</dbReference>
<feature type="compositionally biased region" description="Basic and acidic residues" evidence="10">
    <location>
        <begin position="1130"/>
        <end position="1145"/>
    </location>
</feature>
<evidence type="ECO:0000313" key="13">
    <source>
        <dbReference type="Proteomes" id="UP000186922"/>
    </source>
</evidence>
<dbReference type="SUPFAM" id="SSF57903">
    <property type="entry name" value="FYVE/PHD zinc finger"/>
    <property type="match status" value="2"/>
</dbReference>
<feature type="compositionally biased region" description="Basic and acidic residues" evidence="10">
    <location>
        <begin position="1276"/>
        <end position="1290"/>
    </location>
</feature>
<dbReference type="PROSITE" id="PS51542">
    <property type="entry name" value="FYRN"/>
    <property type="match status" value="1"/>
</dbReference>
<dbReference type="PROSITE" id="PS50016">
    <property type="entry name" value="ZF_PHD_2"/>
    <property type="match status" value="1"/>
</dbReference>
<evidence type="ECO:0000256" key="6">
    <source>
        <dbReference type="ARBA" id="ARBA00023015"/>
    </source>
</evidence>
<keyword evidence="13" id="KW-1185">Reference proteome</keyword>
<keyword evidence="4 9" id="KW-0863">Zinc-finger</keyword>
<sequence>MDGATLATHFSQAEWDLVIQSLPSSPPARIQQQVPTDTWLRLQHDLTADIPTRRPLPQVEDQPVADECATEPDVTSSNAALPASAYTVPQQLLPYISKYNFETCRSTYFEFSSEPSTAQKGKITPSKYQKGLTCDFPPDYKCKVSPFPVVTTCSTFPADCLCGRCGSIGDHTMIHCLGCCQAYHAFCAHLPESLVHSLTSWYCHRCAECRHCHEKEVFGKKFASDIIETCHRCHSQYHVHCEKINHFLVVCRESSKQTKICQRCFFQSNCRGCRARISPEDILRECIGMNGEACSVCRHTEEWDLCRKCLTLHHDEELKQVVCDICKDSTHVKCLRDTDLHRLSISTGRFICCDCQKNVISMKKEEVWTEKSALQIIDRLRHDVLVYINDSLDKPRVPTTVLSHLESVDSPPASELDSEQLSSDSGFQSNGDTEGAAGLSREGSDVLNVPLEVPSSIELSPRQKKSIRPSVAVQTTSTGPLARHSRPLSSFEDDTSVLVQSLSLTSADVPDPVFLLEGRVVPVQPEVLPPPRKDFSSVAEELSILLRELLVIRNEKEVCLWPMTFTQAIEVALSKTDLPVVLNQTLRSHFSDMCGRLTLPKEEAFQVGRMKRRSLPVGTIFPIVHRGDEPLILLSGASEQSSTAEERRKSVTADQRLCMYCTVAGDDNVGYGGRILSVGYDLWAHIGCLNYVATKKRYFDYVVFKVTNIDSLRKNECASCPVRMGVITCAISNCRNAYHFNCAINEKCSLTATNGVVCTIHKHAIDEVTDIRLLRVNDLEESFTNLPVFVKAPPSNIRSVGKCDWTSGIRKDDVKVYVGGVHVEQLGRLVRGWDTQETLLPCGYKMHRLFWSTKDPRLLTRHTFFTMDMNQSPELKALICSILEREDIPDFEVLEKVRSEREAARQKAKEESEVEVDDSPTFDLVPSVRRTSVDQEVYIVTSGSVNATTVQRDTPLQLKPALHKPAPVQKALSLEAPVRPLLPKSSFPKPVEIEILPVVDFSEPAVEVFLDSEMPAEVPVNDMYDVFDLPEELPPPVSHENDTAPGKTSLQIKQEIVKGREKELERKSFSPEIYGPPIIHHKKPGGPPTPLDVISNIPGKRRRAVTPFPESPLLSQDTKRARLNKGKPTSKRDRASQEPHRRSDWVAESVITSEVDSAWSECSARSELVATPERRTLRSSKHVTSTESPIQQAKGRKSIVESSPDISPPLEYSKRLSTRSSVTLPHPLKKKKTQPEAKAEIRTVNSNKKNTVHKNTSKTNKSVSMPARRFFQESPSKQKEKAKISSEKRNKNGNGSVASLKYVAVGKGGTLRSSARLKTNDVPSAVSSSEIAFRPVAVQRKEEQTLAKKNDGGKEVVTVKLLLEKMKKKVHFSKQISESVFTPIFDEIRGYVTGSGQALMDSGPYSCPAVYDPEPQSFSEVKRRGREEIERRRKRRVMRLLDMLKTQDLSLVSKSPSQLCVLVAEDGFLVASHTYGDLVTHLYEQLDRSRLAFGLTLPTPFGKPILMDPLEFVGLSYNVVRFMLEQLTIPANAFNVYERKYFSKEVLKGRSKGELESFRMTLFDRGPTCSTCPLPFFCFVIYEGRTYARVPLHERQVVMKWNVPYEPLEQNANSSSMYRVRDTIQVSPSNFPEYYEEIRHSTRQTCVMVYTVHQDQNVVSLALVSKSAFPAGTEIKFDPTRLPRPIEAIIGVSDFSCFQHNRDK</sequence>
<dbReference type="PANTHER" id="PTHR45888">
    <property type="entry name" value="HL01030P-RELATED"/>
    <property type="match status" value="1"/>
</dbReference>
<comment type="subcellular location">
    <subcellularLocation>
        <location evidence="1">Nucleus</location>
    </subcellularLocation>
</comment>
<evidence type="ECO:0000256" key="3">
    <source>
        <dbReference type="ARBA" id="ARBA00022737"/>
    </source>
</evidence>
<organism evidence="12 13">
    <name type="scientific">Ramazzottius varieornatus</name>
    <name type="common">Water bear</name>
    <name type="synonym">Tardigrade</name>
    <dbReference type="NCBI Taxonomy" id="947166"/>
    <lineage>
        <taxon>Eukaryota</taxon>
        <taxon>Metazoa</taxon>
        <taxon>Ecdysozoa</taxon>
        <taxon>Tardigrada</taxon>
        <taxon>Eutardigrada</taxon>
        <taxon>Parachela</taxon>
        <taxon>Hypsibioidea</taxon>
        <taxon>Ramazzottiidae</taxon>
        <taxon>Ramazzottius</taxon>
    </lineage>
</organism>
<dbReference type="Pfam" id="PF05964">
    <property type="entry name" value="FYRN"/>
    <property type="match status" value="1"/>
</dbReference>
<dbReference type="OrthoDB" id="308383at2759"/>
<dbReference type="STRING" id="947166.A0A1D1V110"/>
<dbReference type="InterPro" id="IPR019787">
    <property type="entry name" value="Znf_PHD-finger"/>
</dbReference>
<keyword evidence="8" id="KW-0539">Nucleus</keyword>
<evidence type="ECO:0000256" key="10">
    <source>
        <dbReference type="SAM" id="MobiDB-lite"/>
    </source>
</evidence>
<proteinExistence type="predicted"/>
<dbReference type="Gene3D" id="3.30.160.360">
    <property type="match status" value="1"/>
</dbReference>
<keyword evidence="6" id="KW-0805">Transcription regulation</keyword>
<feature type="domain" description="PHD-type" evidence="11">
    <location>
        <begin position="159"/>
        <end position="209"/>
    </location>
</feature>
<evidence type="ECO:0000256" key="5">
    <source>
        <dbReference type="ARBA" id="ARBA00022833"/>
    </source>
</evidence>
<feature type="region of interest" description="Disordered" evidence="10">
    <location>
        <begin position="407"/>
        <end position="445"/>
    </location>
</feature>
<feature type="region of interest" description="Disordered" evidence="10">
    <location>
        <begin position="1060"/>
        <end position="1145"/>
    </location>
</feature>
<keyword evidence="5" id="KW-0862">Zinc</keyword>
<keyword evidence="2" id="KW-0479">Metal-binding</keyword>
<comment type="caution">
    <text evidence="12">The sequence shown here is derived from an EMBL/GenBank/DDBJ whole genome shotgun (WGS) entry which is preliminary data.</text>
</comment>
<evidence type="ECO:0000256" key="4">
    <source>
        <dbReference type="ARBA" id="ARBA00022771"/>
    </source>
</evidence>
<accession>A0A1D1V110</accession>
<protein>
    <recommendedName>
        <fullName evidence="11">PHD-type domain-containing protein</fullName>
    </recommendedName>
</protein>
<dbReference type="GO" id="GO:0005634">
    <property type="term" value="C:nucleus"/>
    <property type="evidence" value="ECO:0007669"/>
    <property type="project" value="UniProtKB-SubCell"/>
</dbReference>
<dbReference type="InterPro" id="IPR003888">
    <property type="entry name" value="FYrich_N"/>
</dbReference>
<feature type="region of interest" description="Disordered" evidence="10">
    <location>
        <begin position="1173"/>
        <end position="1295"/>
    </location>
</feature>
<dbReference type="InterPro" id="IPR011011">
    <property type="entry name" value="Znf_FYVE_PHD"/>
</dbReference>
<gene>
    <name evidence="12" type="primary">RvY_07128</name>
    <name evidence="12" type="synonym">RvY_07128.1</name>
    <name evidence="12" type="ORF">RvY_07128-1</name>
</gene>
<dbReference type="InterPro" id="IPR019786">
    <property type="entry name" value="Zinc_finger_PHD-type_CS"/>
</dbReference>
<evidence type="ECO:0000256" key="2">
    <source>
        <dbReference type="ARBA" id="ARBA00022723"/>
    </source>
</evidence>
<keyword evidence="7" id="KW-0804">Transcription</keyword>
<dbReference type="InterPro" id="IPR013083">
    <property type="entry name" value="Znf_RING/FYVE/PHD"/>
</dbReference>